<dbReference type="AlphaFoldDB" id="A0A0A9BRF3"/>
<protein>
    <submittedName>
        <fullName evidence="1">Uncharacterized protein</fullName>
    </submittedName>
</protein>
<sequence length="45" mass="5652">MHRNQCFLDMYLITFCKTLMWTESYKLRGIYFPNRRFLEWSLNLA</sequence>
<proteinExistence type="predicted"/>
<reference evidence="1" key="1">
    <citation type="submission" date="2014-09" db="EMBL/GenBank/DDBJ databases">
        <authorList>
            <person name="Magalhaes I.L.F."/>
            <person name="Oliveira U."/>
            <person name="Santos F.R."/>
            <person name="Vidigal T.H.D.A."/>
            <person name="Brescovit A.D."/>
            <person name="Santos A.J."/>
        </authorList>
    </citation>
    <scope>NUCLEOTIDE SEQUENCE</scope>
    <source>
        <tissue evidence="1">Shoot tissue taken approximately 20 cm above the soil surface</tissue>
    </source>
</reference>
<name>A0A0A9BRF3_ARUDO</name>
<evidence type="ECO:0000313" key="1">
    <source>
        <dbReference type="EMBL" id="JAD66579.1"/>
    </source>
</evidence>
<organism evidence="1">
    <name type="scientific">Arundo donax</name>
    <name type="common">Giant reed</name>
    <name type="synonym">Donax arundinaceus</name>
    <dbReference type="NCBI Taxonomy" id="35708"/>
    <lineage>
        <taxon>Eukaryota</taxon>
        <taxon>Viridiplantae</taxon>
        <taxon>Streptophyta</taxon>
        <taxon>Embryophyta</taxon>
        <taxon>Tracheophyta</taxon>
        <taxon>Spermatophyta</taxon>
        <taxon>Magnoliopsida</taxon>
        <taxon>Liliopsida</taxon>
        <taxon>Poales</taxon>
        <taxon>Poaceae</taxon>
        <taxon>PACMAD clade</taxon>
        <taxon>Arundinoideae</taxon>
        <taxon>Arundineae</taxon>
        <taxon>Arundo</taxon>
    </lineage>
</organism>
<dbReference type="EMBL" id="GBRH01231316">
    <property type="protein sequence ID" value="JAD66579.1"/>
    <property type="molecule type" value="Transcribed_RNA"/>
</dbReference>
<reference evidence="1" key="2">
    <citation type="journal article" date="2015" name="Data Brief">
        <title>Shoot transcriptome of the giant reed, Arundo donax.</title>
        <authorList>
            <person name="Barrero R.A."/>
            <person name="Guerrero F.D."/>
            <person name="Moolhuijzen P."/>
            <person name="Goolsby J.A."/>
            <person name="Tidwell J."/>
            <person name="Bellgard S.E."/>
            <person name="Bellgard M.I."/>
        </authorList>
    </citation>
    <scope>NUCLEOTIDE SEQUENCE</scope>
    <source>
        <tissue evidence="1">Shoot tissue taken approximately 20 cm above the soil surface</tissue>
    </source>
</reference>
<accession>A0A0A9BRF3</accession>